<dbReference type="Proteomes" id="UP000789920">
    <property type="component" value="Unassembled WGS sequence"/>
</dbReference>
<feature type="non-terminal residue" evidence="1">
    <location>
        <position position="1"/>
    </location>
</feature>
<gene>
    <name evidence="1" type="ORF">RPERSI_LOCUS2916</name>
</gene>
<name>A0ACA9LEF9_9GLOM</name>
<dbReference type="EMBL" id="CAJVQC010003377">
    <property type="protein sequence ID" value="CAG8525866.1"/>
    <property type="molecule type" value="Genomic_DNA"/>
</dbReference>
<accession>A0ACA9LEF9</accession>
<comment type="caution">
    <text evidence="1">The sequence shown here is derived from an EMBL/GenBank/DDBJ whole genome shotgun (WGS) entry which is preliminary data.</text>
</comment>
<keyword evidence="2" id="KW-1185">Reference proteome</keyword>
<proteinExistence type="predicted"/>
<sequence>ESVLELDDLLVSKDMSQKHIENKYSNTKILSPTPADQHLYCFEYNISVKAKKEKKDTKLQNN</sequence>
<evidence type="ECO:0000313" key="2">
    <source>
        <dbReference type="Proteomes" id="UP000789920"/>
    </source>
</evidence>
<protein>
    <submittedName>
        <fullName evidence="1">1801_t:CDS:1</fullName>
    </submittedName>
</protein>
<organism evidence="1 2">
    <name type="scientific">Racocetra persica</name>
    <dbReference type="NCBI Taxonomy" id="160502"/>
    <lineage>
        <taxon>Eukaryota</taxon>
        <taxon>Fungi</taxon>
        <taxon>Fungi incertae sedis</taxon>
        <taxon>Mucoromycota</taxon>
        <taxon>Glomeromycotina</taxon>
        <taxon>Glomeromycetes</taxon>
        <taxon>Diversisporales</taxon>
        <taxon>Gigasporaceae</taxon>
        <taxon>Racocetra</taxon>
    </lineage>
</organism>
<reference evidence="1" key="1">
    <citation type="submission" date="2021-06" db="EMBL/GenBank/DDBJ databases">
        <authorList>
            <person name="Kallberg Y."/>
            <person name="Tangrot J."/>
            <person name="Rosling A."/>
        </authorList>
    </citation>
    <scope>NUCLEOTIDE SEQUENCE</scope>
    <source>
        <strain evidence="1">MA461A</strain>
    </source>
</reference>
<evidence type="ECO:0000313" key="1">
    <source>
        <dbReference type="EMBL" id="CAG8525866.1"/>
    </source>
</evidence>